<name>A0A1Y6K0S6_9CHLR</name>
<dbReference type="Proteomes" id="UP000195514">
    <property type="component" value="Chromosome I"/>
</dbReference>
<sequence length="242" mass="27850">MAGFNPALARLYPIAIVVGDEFFIYDRVEDSTGYRFIKKEPIPMPIPKGVRAAFPLEVYGGRIACVVTPEVFDTLEGYVTILHEFVHGYQFETCERTLKNKLGIALQAQEKGDFMWEIQHPFPYQWGTFTRYYQEFLEALSRGEAGDILAVRGALYSCLGRHDFEYMVWQEWKEGFARWVENRLRIGLGLQENFGGRNPPFSRVSFYAGGAALVDYLQGQNPILVRDLEALFYRISLPMIFN</sequence>
<reference evidence="2" key="1">
    <citation type="submission" date="2017-05" db="EMBL/GenBank/DDBJ databases">
        <authorList>
            <person name="Kirkegaard R."/>
            <person name="Mcilroy J S."/>
        </authorList>
    </citation>
    <scope>NUCLEOTIDE SEQUENCE [LARGE SCALE GENOMIC DNA]</scope>
</reference>
<protein>
    <submittedName>
        <fullName evidence="1">Uncharacterized protein</fullName>
    </submittedName>
</protein>
<proteinExistence type="predicted"/>
<organism evidence="1 2">
    <name type="scientific">Candidatus Brevifilum fermentans</name>
    <dbReference type="NCBI Taxonomy" id="1986204"/>
    <lineage>
        <taxon>Bacteria</taxon>
        <taxon>Bacillati</taxon>
        <taxon>Chloroflexota</taxon>
        <taxon>Anaerolineae</taxon>
        <taxon>Anaerolineales</taxon>
        <taxon>Anaerolineaceae</taxon>
        <taxon>Candidatus Brevifilum</taxon>
    </lineage>
</organism>
<dbReference type="EMBL" id="LT859958">
    <property type="protein sequence ID" value="SMX53254.1"/>
    <property type="molecule type" value="Genomic_DNA"/>
</dbReference>
<evidence type="ECO:0000313" key="1">
    <source>
        <dbReference type="EMBL" id="SMX53254.1"/>
    </source>
</evidence>
<accession>A0A1Y6K0S6</accession>
<dbReference type="KEGG" id="abat:CFX1CAM_0188"/>
<evidence type="ECO:0000313" key="2">
    <source>
        <dbReference type="Proteomes" id="UP000195514"/>
    </source>
</evidence>
<dbReference type="AlphaFoldDB" id="A0A1Y6K0S6"/>
<gene>
    <name evidence="1" type="ORF">CFX1CAM_0188</name>
</gene>
<keyword evidence="2" id="KW-1185">Reference proteome</keyword>